<dbReference type="CDD" id="cd14265">
    <property type="entry name" value="UDPK_IM_like"/>
    <property type="match status" value="1"/>
</dbReference>
<feature type="binding site" evidence="18">
    <location>
        <position position="63"/>
    </location>
    <ligand>
        <name>a divalent metal cation</name>
        <dbReference type="ChEBI" id="CHEBI:60240"/>
    </ligand>
</feature>
<evidence type="ECO:0000256" key="17">
    <source>
        <dbReference type="PIRSR" id="PIRSR600829-3"/>
    </source>
</evidence>
<feature type="binding site" evidence="16">
    <location>
        <position position="56"/>
    </location>
    <ligand>
        <name>substrate</name>
    </ligand>
</feature>
<evidence type="ECO:0000256" key="14">
    <source>
        <dbReference type="ARBA" id="ARBA00023264"/>
    </source>
</evidence>
<sequence length="116" mass="12816">MKEAINGIITLFREEKNAKIHAFCTIAVIWSGNLLNFSSVDWLWISLAIAGVWTSELFNSALERIVDLASPEVNPLAKKAKDFAAGAVLVMAIWAIAVFFLVAIPNLWIILNFGKI</sequence>
<keyword evidence="4" id="KW-0444">Lipid biosynthesis</keyword>
<keyword evidence="6 19" id="KW-0812">Transmembrane</keyword>
<dbReference type="InterPro" id="IPR000829">
    <property type="entry name" value="DAGK"/>
</dbReference>
<evidence type="ECO:0000256" key="6">
    <source>
        <dbReference type="ARBA" id="ARBA00022692"/>
    </source>
</evidence>
<keyword evidence="18" id="KW-0460">Magnesium</keyword>
<feature type="transmembrane region" description="Helical" evidence="19">
    <location>
        <begin position="20"/>
        <end position="37"/>
    </location>
</feature>
<protein>
    <submittedName>
        <fullName evidence="20">Diacylglycerol kinase family protein</fullName>
    </submittedName>
</protein>
<evidence type="ECO:0000256" key="10">
    <source>
        <dbReference type="ARBA" id="ARBA00022989"/>
    </source>
</evidence>
<evidence type="ECO:0000313" key="20">
    <source>
        <dbReference type="EMBL" id="RVU23588.1"/>
    </source>
</evidence>
<evidence type="ECO:0000256" key="4">
    <source>
        <dbReference type="ARBA" id="ARBA00022516"/>
    </source>
</evidence>
<evidence type="ECO:0000256" key="5">
    <source>
        <dbReference type="ARBA" id="ARBA00022679"/>
    </source>
</evidence>
<dbReference type="GO" id="GO:0005524">
    <property type="term" value="F:ATP binding"/>
    <property type="evidence" value="ECO:0007669"/>
    <property type="project" value="UniProtKB-KW"/>
</dbReference>
<accession>A0A437PMR6</accession>
<organism evidence="20 21">
    <name type="scientific">Sandaracinomonas limnophila</name>
    <dbReference type="NCBI Taxonomy" id="1862386"/>
    <lineage>
        <taxon>Bacteria</taxon>
        <taxon>Pseudomonadati</taxon>
        <taxon>Bacteroidota</taxon>
        <taxon>Cytophagia</taxon>
        <taxon>Cytophagales</taxon>
        <taxon>Flectobacillaceae</taxon>
        <taxon>Sandaracinomonas</taxon>
    </lineage>
</organism>
<evidence type="ECO:0000313" key="21">
    <source>
        <dbReference type="Proteomes" id="UP000282832"/>
    </source>
</evidence>
<feature type="transmembrane region" description="Helical" evidence="19">
    <location>
        <begin position="83"/>
        <end position="111"/>
    </location>
</feature>
<evidence type="ECO:0000256" key="3">
    <source>
        <dbReference type="ARBA" id="ARBA00022475"/>
    </source>
</evidence>
<keyword evidence="3" id="KW-1003">Cell membrane</keyword>
<evidence type="ECO:0000256" key="7">
    <source>
        <dbReference type="ARBA" id="ARBA00022741"/>
    </source>
</evidence>
<keyword evidence="9 17" id="KW-0067">ATP-binding</keyword>
<gene>
    <name evidence="20" type="ORF">EOJ36_10960</name>
</gene>
<dbReference type="InterPro" id="IPR036945">
    <property type="entry name" value="DAGK_sf"/>
</dbReference>
<feature type="binding site" evidence="17">
    <location>
        <position position="15"/>
    </location>
    <ligand>
        <name>ATP</name>
        <dbReference type="ChEBI" id="CHEBI:30616"/>
    </ligand>
</feature>
<comment type="caution">
    <text evidence="20">The sequence shown here is derived from an EMBL/GenBank/DDBJ whole genome shotgun (WGS) entry which is preliminary data.</text>
</comment>
<dbReference type="GO" id="GO:0005886">
    <property type="term" value="C:plasma membrane"/>
    <property type="evidence" value="ECO:0007669"/>
    <property type="project" value="UniProtKB-SubCell"/>
</dbReference>
<evidence type="ECO:0000256" key="2">
    <source>
        <dbReference type="ARBA" id="ARBA00005967"/>
    </source>
</evidence>
<keyword evidence="11" id="KW-0443">Lipid metabolism</keyword>
<dbReference type="Gene3D" id="1.10.287.3610">
    <property type="match status" value="1"/>
</dbReference>
<keyword evidence="7 17" id="KW-0547">Nucleotide-binding</keyword>
<keyword evidence="13" id="KW-0594">Phospholipid biosynthesis</keyword>
<feature type="binding site" evidence="18">
    <location>
        <position position="15"/>
    </location>
    <ligand>
        <name>a divalent metal cation</name>
        <dbReference type="ChEBI" id="CHEBI:60240"/>
    </ligand>
</feature>
<dbReference type="OrthoDB" id="1493837at2"/>
<evidence type="ECO:0000256" key="1">
    <source>
        <dbReference type="ARBA" id="ARBA00004651"/>
    </source>
</evidence>
<reference evidence="20 21" key="1">
    <citation type="submission" date="2019-01" db="EMBL/GenBank/DDBJ databases">
        <authorList>
            <person name="Chen W.-M."/>
        </authorList>
    </citation>
    <scope>NUCLEOTIDE SEQUENCE [LARGE SCALE GENOMIC DNA]</scope>
    <source>
        <strain evidence="20 21">FSY-15</strain>
    </source>
</reference>
<proteinExistence type="inferred from homology"/>
<feature type="binding site" evidence="17">
    <location>
        <begin position="81"/>
        <end position="82"/>
    </location>
    <ligand>
        <name>ATP</name>
        <dbReference type="ChEBI" id="CHEBI:30616"/>
    </ligand>
</feature>
<evidence type="ECO:0000256" key="9">
    <source>
        <dbReference type="ARBA" id="ARBA00022840"/>
    </source>
</evidence>
<evidence type="ECO:0000256" key="18">
    <source>
        <dbReference type="PIRSR" id="PIRSR600829-4"/>
    </source>
</evidence>
<comment type="similarity">
    <text evidence="2">Belongs to the bacterial diacylglycerol kinase family.</text>
</comment>
<evidence type="ECO:0000256" key="16">
    <source>
        <dbReference type="PIRSR" id="PIRSR600829-2"/>
    </source>
</evidence>
<feature type="active site" description="Proton acceptor" evidence="15">
    <location>
        <position position="56"/>
    </location>
</feature>
<keyword evidence="14" id="KW-1208">Phospholipid metabolism</keyword>
<name>A0A437PMR6_9BACT</name>
<keyword evidence="5" id="KW-0808">Transferase</keyword>
<dbReference type="EMBL" id="SACY01000005">
    <property type="protein sequence ID" value="RVU23588.1"/>
    <property type="molecule type" value="Genomic_DNA"/>
</dbReference>
<dbReference type="GO" id="GO:0016301">
    <property type="term" value="F:kinase activity"/>
    <property type="evidence" value="ECO:0007669"/>
    <property type="project" value="UniProtKB-KW"/>
</dbReference>
<keyword evidence="10 19" id="KW-1133">Transmembrane helix</keyword>
<comment type="subcellular location">
    <subcellularLocation>
        <location evidence="1">Cell membrane</location>
        <topology evidence="1">Multi-pass membrane protein</topology>
    </subcellularLocation>
</comment>
<evidence type="ECO:0000256" key="19">
    <source>
        <dbReference type="SAM" id="Phobius"/>
    </source>
</evidence>
<keyword evidence="21" id="KW-1185">Reference proteome</keyword>
<keyword evidence="8 20" id="KW-0418">Kinase</keyword>
<dbReference type="PANTHER" id="PTHR34299">
    <property type="entry name" value="DIACYLGLYCEROL KINASE"/>
    <property type="match status" value="1"/>
</dbReference>
<evidence type="ECO:0000256" key="12">
    <source>
        <dbReference type="ARBA" id="ARBA00023136"/>
    </source>
</evidence>
<dbReference type="GO" id="GO:0008654">
    <property type="term" value="P:phospholipid biosynthetic process"/>
    <property type="evidence" value="ECO:0007669"/>
    <property type="project" value="UniProtKB-KW"/>
</dbReference>
<keyword evidence="12 19" id="KW-0472">Membrane</keyword>
<dbReference type="InterPro" id="IPR033717">
    <property type="entry name" value="UDPK"/>
</dbReference>
<feature type="binding site" evidence="17">
    <location>
        <position position="63"/>
    </location>
    <ligand>
        <name>ATP</name>
        <dbReference type="ChEBI" id="CHEBI:30616"/>
    </ligand>
</feature>
<evidence type="ECO:0000256" key="13">
    <source>
        <dbReference type="ARBA" id="ARBA00023209"/>
    </source>
</evidence>
<dbReference type="Pfam" id="PF01219">
    <property type="entry name" value="DAGK_prokar"/>
    <property type="match status" value="1"/>
</dbReference>
<dbReference type="PANTHER" id="PTHR34299:SF1">
    <property type="entry name" value="DIACYLGLYCEROL KINASE"/>
    <property type="match status" value="1"/>
</dbReference>
<dbReference type="RefSeq" id="WP_127805299.1">
    <property type="nucleotide sequence ID" value="NZ_SACY01000005.1"/>
</dbReference>
<dbReference type="Proteomes" id="UP000282832">
    <property type="component" value="Unassembled WGS sequence"/>
</dbReference>
<keyword evidence="18" id="KW-0479">Metal-binding</keyword>
<dbReference type="AlphaFoldDB" id="A0A437PMR6"/>
<evidence type="ECO:0000256" key="11">
    <source>
        <dbReference type="ARBA" id="ARBA00023098"/>
    </source>
</evidence>
<dbReference type="GO" id="GO:0046872">
    <property type="term" value="F:metal ion binding"/>
    <property type="evidence" value="ECO:0007669"/>
    <property type="project" value="UniProtKB-KW"/>
</dbReference>
<evidence type="ECO:0000256" key="8">
    <source>
        <dbReference type="ARBA" id="ARBA00022777"/>
    </source>
</evidence>
<evidence type="ECO:0000256" key="15">
    <source>
        <dbReference type="PIRSR" id="PIRSR600829-1"/>
    </source>
</evidence>
<comment type="cofactor">
    <cofactor evidence="18">
        <name>Mg(2+)</name>
        <dbReference type="ChEBI" id="CHEBI:18420"/>
    </cofactor>
    <text evidence="18">Mn(2+), Zn(2+), Cd(2+) and Co(2+) support activity to lesser extents.</text>
</comment>